<evidence type="ECO:0000259" key="4">
    <source>
        <dbReference type="PROSITE" id="PS50804"/>
    </source>
</evidence>
<dbReference type="SUPFAM" id="SSF50630">
    <property type="entry name" value="Acid proteases"/>
    <property type="match status" value="1"/>
</dbReference>
<evidence type="ECO:0000259" key="5">
    <source>
        <dbReference type="PROSITE" id="PS51406"/>
    </source>
</evidence>
<dbReference type="PANTHER" id="PTHR46888">
    <property type="entry name" value="ZINC KNUCKLE DOMAINCONTAINING PROTEIN-RELATED"/>
    <property type="match status" value="1"/>
</dbReference>
<reference evidence="6 7" key="1">
    <citation type="submission" date="2024-09" db="EMBL/GenBank/DDBJ databases">
        <title>A chromosome-level genome assembly of Gray's grenadier anchovy, Coilia grayii.</title>
        <authorList>
            <person name="Fu Z."/>
        </authorList>
    </citation>
    <scope>NUCLEOTIDE SEQUENCE [LARGE SCALE GENOMIC DNA]</scope>
    <source>
        <strain evidence="6">G4</strain>
        <tissue evidence="6">Muscle</tissue>
    </source>
</reference>
<dbReference type="InterPro" id="IPR036875">
    <property type="entry name" value="Znf_CCHC_sf"/>
</dbReference>
<evidence type="ECO:0000259" key="3">
    <source>
        <dbReference type="PROSITE" id="PS50158"/>
    </source>
</evidence>
<dbReference type="PROSITE" id="PS51406">
    <property type="entry name" value="FIBRINOGEN_C_2"/>
    <property type="match status" value="1"/>
</dbReference>
<dbReference type="InterPro" id="IPR038269">
    <property type="entry name" value="SCAN_sf"/>
</dbReference>
<dbReference type="CDD" id="cd00303">
    <property type="entry name" value="retropepsin_like"/>
    <property type="match status" value="1"/>
</dbReference>
<comment type="caution">
    <text evidence="6">The sequence shown here is derived from an EMBL/GenBank/DDBJ whole genome shotgun (WGS) entry which is preliminary data.</text>
</comment>
<keyword evidence="1" id="KW-0479">Metal-binding</keyword>
<dbReference type="PROSITE" id="PS50158">
    <property type="entry name" value="ZF_CCHC"/>
    <property type="match status" value="1"/>
</dbReference>
<accession>A0ABD1JPJ5</accession>
<sequence>MEGQRLTREDLGDLEEVEELLDEEQHTPVGATAQPESEMAALRHLLERTLKAHEHESYKQELRWRSVQLQLNQLREDVEAERRPFPAPVPAPAPVVPAPAPAPVVPAPAPAPVVPAPAPAPVVPAPAPAAPAPVLPVAPAAPMAWSRSAIPKLEDGDDIEQYLTTFERLATAYRWPREDWAVFLVPYLTGKARNAYVAMGMDQAMDYNRVKEAILLKYEISEEVYWRRFREPDIRPGETPRELYTRLRDLFQKWIRPSGKTVEEVSEVLILEQFLRTLDSDIRVWVKERNPQDGQGAAELVENYLSARRGVRTFRQEAYTRPAARGKSEGFGYGGGPKTAVPRRMPVRAPVPAQPRHDPVQRPDAPIVCYHCKQEGHIKPECPHRKPKYSSHSCIPRPGEGSAGYMGRLQTMTVTVNGNRATALLDSGSTQTLIQPHLLEKRDYIQGRRLKVLCVNGDEHDYPVADVYLEVQGQIYQVTVGVVERLSHSVVIGQDIGVLPELLQCVQPVNLVMTRAQCKAQAQEKNDEDDTNATDMPELAFAQADITPPARVKPRKTRRQRRQARLVGSVEKNLPCVSSEDDWGELTDNFGQLQRDDGTLKSDFCNNLDPISGPEVTISVSCNAAAQQLEQLEPSTGHQGDRNSVWATTAFTTTGGRGGDGPKDLTASQVTPRSPAQTDLRKHKLLRLTPGSKYLVRLQSDMGGVYTEAITIEFTTGDLRFPFPSDCSQELLNGVQESGLVEIFPLGQASVPVSVYCDMETDRGGWTVRAVAKEQLGAASASGLDNEPQVQGLQVIPLITCHGVSQGVWKEYGPPWMSGVSQADCQGPGQTGGISWQAGA</sequence>
<gene>
    <name evidence="6" type="ORF">ACEWY4_015150</name>
</gene>
<dbReference type="EMBL" id="JBHFQA010000013">
    <property type="protein sequence ID" value="KAL2088251.1"/>
    <property type="molecule type" value="Genomic_DNA"/>
</dbReference>
<dbReference type="Pfam" id="PF02023">
    <property type="entry name" value="SCAN"/>
    <property type="match status" value="1"/>
</dbReference>
<dbReference type="InterPro" id="IPR002181">
    <property type="entry name" value="Fibrinogen_a/b/g_C_dom"/>
</dbReference>
<dbReference type="Gene3D" id="1.10.4020.10">
    <property type="entry name" value="DNA breaking-rejoining enzymes"/>
    <property type="match status" value="1"/>
</dbReference>
<name>A0ABD1JPJ5_9TELE</name>
<evidence type="ECO:0000256" key="2">
    <source>
        <dbReference type="SAM" id="MobiDB-lite"/>
    </source>
</evidence>
<dbReference type="PROSITE" id="PS50804">
    <property type="entry name" value="SCAN_BOX"/>
    <property type="match status" value="1"/>
</dbReference>
<organism evidence="6 7">
    <name type="scientific">Coilia grayii</name>
    <name type="common">Gray's grenadier anchovy</name>
    <dbReference type="NCBI Taxonomy" id="363190"/>
    <lineage>
        <taxon>Eukaryota</taxon>
        <taxon>Metazoa</taxon>
        <taxon>Chordata</taxon>
        <taxon>Craniata</taxon>
        <taxon>Vertebrata</taxon>
        <taxon>Euteleostomi</taxon>
        <taxon>Actinopterygii</taxon>
        <taxon>Neopterygii</taxon>
        <taxon>Teleostei</taxon>
        <taxon>Clupei</taxon>
        <taxon>Clupeiformes</taxon>
        <taxon>Clupeoidei</taxon>
        <taxon>Engraulidae</taxon>
        <taxon>Coilinae</taxon>
        <taxon>Coilia</taxon>
    </lineage>
</organism>
<feature type="domain" description="CCHC-type" evidence="3">
    <location>
        <begin position="369"/>
        <end position="383"/>
    </location>
</feature>
<keyword evidence="1" id="KW-0863">Zinc-finger</keyword>
<dbReference type="InterPro" id="IPR036056">
    <property type="entry name" value="Fibrinogen-like_C"/>
</dbReference>
<dbReference type="Pfam" id="PF00098">
    <property type="entry name" value="zf-CCHC"/>
    <property type="match status" value="1"/>
</dbReference>
<protein>
    <submittedName>
        <fullName evidence="6">Uncharacterized protein</fullName>
    </submittedName>
</protein>
<proteinExistence type="predicted"/>
<dbReference type="InterPro" id="IPR014716">
    <property type="entry name" value="Fibrinogen_a/b/g_C_1"/>
</dbReference>
<evidence type="ECO:0000313" key="6">
    <source>
        <dbReference type="EMBL" id="KAL2088251.1"/>
    </source>
</evidence>
<dbReference type="PANTHER" id="PTHR46888:SF1">
    <property type="entry name" value="RIBONUCLEASE H"/>
    <property type="match status" value="1"/>
</dbReference>
<dbReference type="SUPFAM" id="SSF57756">
    <property type="entry name" value="Retrovirus zinc finger-like domains"/>
    <property type="match status" value="1"/>
</dbReference>
<dbReference type="Proteomes" id="UP001591681">
    <property type="component" value="Unassembled WGS sequence"/>
</dbReference>
<feature type="region of interest" description="Disordered" evidence="2">
    <location>
        <begin position="652"/>
        <end position="678"/>
    </location>
</feature>
<keyword evidence="7" id="KW-1185">Reference proteome</keyword>
<keyword evidence="1" id="KW-0862">Zinc</keyword>
<dbReference type="Gene3D" id="3.90.215.10">
    <property type="entry name" value="Gamma Fibrinogen, chain A, domain 1"/>
    <property type="match status" value="1"/>
</dbReference>
<dbReference type="InterPro" id="IPR021109">
    <property type="entry name" value="Peptidase_aspartic_dom_sf"/>
</dbReference>
<feature type="domain" description="SCAN box" evidence="4">
    <location>
        <begin position="227"/>
        <end position="303"/>
    </location>
</feature>
<dbReference type="Gene3D" id="4.10.60.10">
    <property type="entry name" value="Zinc finger, CCHC-type"/>
    <property type="match status" value="1"/>
</dbReference>
<dbReference type="SMART" id="SM00431">
    <property type="entry name" value="SCAN"/>
    <property type="match status" value="1"/>
</dbReference>
<evidence type="ECO:0000256" key="1">
    <source>
        <dbReference type="PROSITE-ProRule" id="PRU00047"/>
    </source>
</evidence>
<dbReference type="InterPro" id="IPR003309">
    <property type="entry name" value="SCAN_dom"/>
</dbReference>
<dbReference type="Pfam" id="PF13650">
    <property type="entry name" value="Asp_protease_2"/>
    <property type="match status" value="1"/>
</dbReference>
<dbReference type="SUPFAM" id="SSF47353">
    <property type="entry name" value="Retrovirus capsid dimerization domain-like"/>
    <property type="match status" value="1"/>
</dbReference>
<feature type="compositionally biased region" description="Polar residues" evidence="2">
    <location>
        <begin position="666"/>
        <end position="677"/>
    </location>
</feature>
<dbReference type="GO" id="GO:0008270">
    <property type="term" value="F:zinc ion binding"/>
    <property type="evidence" value="ECO:0007669"/>
    <property type="project" value="UniProtKB-KW"/>
</dbReference>
<feature type="domain" description="Fibrinogen C-terminal" evidence="5">
    <location>
        <begin position="718"/>
        <end position="768"/>
    </location>
</feature>
<evidence type="ECO:0000313" key="7">
    <source>
        <dbReference type="Proteomes" id="UP001591681"/>
    </source>
</evidence>
<dbReference type="InterPro" id="IPR001878">
    <property type="entry name" value="Znf_CCHC"/>
</dbReference>
<dbReference type="SUPFAM" id="SSF56496">
    <property type="entry name" value="Fibrinogen C-terminal domain-like"/>
    <property type="match status" value="1"/>
</dbReference>
<dbReference type="Gene3D" id="2.40.70.10">
    <property type="entry name" value="Acid Proteases"/>
    <property type="match status" value="1"/>
</dbReference>
<dbReference type="AlphaFoldDB" id="A0ABD1JPJ5"/>
<dbReference type="Pfam" id="PF00147">
    <property type="entry name" value="Fibrinogen_C"/>
    <property type="match status" value="1"/>
</dbReference>
<dbReference type="SMART" id="SM00343">
    <property type="entry name" value="ZnF_C2HC"/>
    <property type="match status" value="1"/>
</dbReference>